<dbReference type="PANTHER" id="PTHR33121">
    <property type="entry name" value="CYCLIC DI-GMP PHOSPHODIESTERASE PDEF"/>
    <property type="match status" value="1"/>
</dbReference>
<protein>
    <submittedName>
        <fullName evidence="4">EAL domain-containing protein</fullName>
    </submittedName>
</protein>
<evidence type="ECO:0000313" key="4">
    <source>
        <dbReference type="EMBL" id="EOD55208.1"/>
    </source>
</evidence>
<feature type="region of interest" description="Disordered" evidence="1">
    <location>
        <begin position="492"/>
        <end position="511"/>
    </location>
</feature>
<evidence type="ECO:0000256" key="1">
    <source>
        <dbReference type="SAM" id="MobiDB-lite"/>
    </source>
</evidence>
<name>R1F5U1_9GAMM</name>
<evidence type="ECO:0000256" key="2">
    <source>
        <dbReference type="SAM" id="Phobius"/>
    </source>
</evidence>
<dbReference type="SMART" id="SM00052">
    <property type="entry name" value="EAL"/>
    <property type="match status" value="1"/>
</dbReference>
<feature type="transmembrane region" description="Helical" evidence="2">
    <location>
        <begin position="220"/>
        <end position="239"/>
    </location>
</feature>
<comment type="caution">
    <text evidence="4">The sequence shown here is derived from an EMBL/GenBank/DDBJ whole genome shotgun (WGS) entry which is preliminary data.</text>
</comment>
<dbReference type="PROSITE" id="PS50883">
    <property type="entry name" value="EAL"/>
    <property type="match status" value="1"/>
</dbReference>
<keyword evidence="2" id="KW-0812">Transmembrane</keyword>
<keyword evidence="2" id="KW-0472">Membrane</keyword>
<evidence type="ECO:0000313" key="5">
    <source>
        <dbReference type="Proteomes" id="UP000013526"/>
    </source>
</evidence>
<organism evidence="4 5">
    <name type="scientific">Aeromonas molluscorum 848</name>
    <dbReference type="NCBI Taxonomy" id="1268236"/>
    <lineage>
        <taxon>Bacteria</taxon>
        <taxon>Pseudomonadati</taxon>
        <taxon>Pseudomonadota</taxon>
        <taxon>Gammaproteobacteria</taxon>
        <taxon>Aeromonadales</taxon>
        <taxon>Aeromonadaceae</taxon>
        <taxon>Aeromonas</taxon>
    </lineage>
</organism>
<dbReference type="EMBL" id="AQGQ01000057">
    <property type="protein sequence ID" value="EOD55208.1"/>
    <property type="molecule type" value="Genomic_DNA"/>
</dbReference>
<dbReference type="CDD" id="cd01948">
    <property type="entry name" value="EAL"/>
    <property type="match status" value="1"/>
</dbReference>
<sequence length="511" mass="57842">MFCTPPLLLLLLTPLLTGPVTQQLLKAKERELLAYQAERNKVLEQDIKAQLLGFKFDCGAEDMALLRNPDYYSRHIRLAGLQPAQGKGCSTLGLGLPQLADIKGTPLSSGFGLTATKRSFGTEQELMVYVKHSGNLAYWILNNSWTHELLHTPCQECFYLEFTHHDPALEHLYFPRGNAAIMGQPHAIKLNHMYERQRVQQTLWAGTALRQYAAEQIRHIGLIIALSLGLLLLAGYWLLRNYRNSLDGLLKLGLQRREFLPFYQPIVDSRTHEVVGHEALIRWRRGENFIPPGVFIDFAERQGLIIPMTEQLVSQVVVDLKLLASPQWVSVNLVAAHVEQTHLQEMLLRLHWPDPQRLTFELTERTPISDMKSAAREMAALGLRGYHFKIDDFGTGYGGFAYLQQLGISRIKIDKMFIDTIGTQDLKRNVLDAIITFGHKSGMEMIAEGVENQGQLDYLAERGVYLIQGYVFAKPMPIAEIANWHPPVKMMKVNPSHPGKHQGMPSTDSKH</sequence>
<dbReference type="Pfam" id="PF00563">
    <property type="entry name" value="EAL"/>
    <property type="match status" value="1"/>
</dbReference>
<dbReference type="AlphaFoldDB" id="R1F5U1"/>
<dbReference type="PANTHER" id="PTHR33121:SF56">
    <property type="entry name" value="SIGNALLING PROTEIN WITH EAL AND C2 DOMAINS"/>
    <property type="match status" value="1"/>
</dbReference>
<reference evidence="4 5" key="1">
    <citation type="journal article" date="2013" name="Genome Announc.">
        <title>Draft Genome Sequence of Aeromonas molluscorum Strain 848TT, Isolated from Bivalve Molluscs.</title>
        <authorList>
            <person name="Spataro N."/>
            <person name="Farfan M."/>
            <person name="Albarral V."/>
            <person name="Sanglas A."/>
            <person name="Loren J.G."/>
            <person name="Fuste M.C."/>
            <person name="Bosch E."/>
        </authorList>
    </citation>
    <scope>NUCLEOTIDE SEQUENCE [LARGE SCALE GENOMIC DNA]</scope>
    <source>
        <strain evidence="4 5">848</strain>
    </source>
</reference>
<proteinExistence type="predicted"/>
<gene>
    <name evidence="4" type="ORF">G113_10289</name>
</gene>
<keyword evidence="2" id="KW-1133">Transmembrane helix</keyword>
<dbReference type="InterPro" id="IPR050706">
    <property type="entry name" value="Cyclic-di-GMP_PDE-like"/>
</dbReference>
<accession>R1F5U1</accession>
<dbReference type="SUPFAM" id="SSF141868">
    <property type="entry name" value="EAL domain-like"/>
    <property type="match status" value="1"/>
</dbReference>
<dbReference type="Gene3D" id="3.20.20.450">
    <property type="entry name" value="EAL domain"/>
    <property type="match status" value="1"/>
</dbReference>
<dbReference type="GO" id="GO:0071111">
    <property type="term" value="F:cyclic-guanylate-specific phosphodiesterase activity"/>
    <property type="evidence" value="ECO:0007669"/>
    <property type="project" value="InterPro"/>
</dbReference>
<keyword evidence="5" id="KW-1185">Reference proteome</keyword>
<dbReference type="Proteomes" id="UP000013526">
    <property type="component" value="Unassembled WGS sequence"/>
</dbReference>
<dbReference type="InterPro" id="IPR001633">
    <property type="entry name" value="EAL_dom"/>
</dbReference>
<evidence type="ECO:0000259" key="3">
    <source>
        <dbReference type="PROSITE" id="PS50883"/>
    </source>
</evidence>
<dbReference type="PATRIC" id="fig|1268236.3.peg.2035"/>
<feature type="domain" description="EAL" evidence="3">
    <location>
        <begin position="243"/>
        <end position="489"/>
    </location>
</feature>
<dbReference type="InterPro" id="IPR035919">
    <property type="entry name" value="EAL_sf"/>
</dbReference>